<gene>
    <name evidence="1" type="ORF">FOA19_00625</name>
</gene>
<dbReference type="Proteomes" id="UP000324133">
    <property type="component" value="Unassembled WGS sequence"/>
</dbReference>
<proteinExistence type="predicted"/>
<reference evidence="1 2" key="1">
    <citation type="submission" date="2019-07" db="EMBL/GenBank/DDBJ databases">
        <title>Rufibacter sp. nov., isolated from lake sediment.</title>
        <authorList>
            <person name="Qu J.-H."/>
        </authorList>
    </citation>
    <scope>NUCLEOTIDE SEQUENCE [LARGE SCALE GENOMIC DNA]</scope>
    <source>
        <strain evidence="1 2">NBS58-1</strain>
    </source>
</reference>
<sequence length="70" mass="8534">MDELWEFNPGDLQFAKIVEMVELHYLLERFNVRTYLNEDGLVEFNDTHFVGDRNEYAFAIISYYLQREHE</sequence>
<protein>
    <submittedName>
        <fullName evidence="1">Uncharacterized protein</fullName>
    </submittedName>
</protein>
<dbReference type="RefSeq" id="WP_149088869.1">
    <property type="nucleotide sequence ID" value="NZ_VKKY01000001.1"/>
</dbReference>
<dbReference type="EMBL" id="VKKY01000001">
    <property type="protein sequence ID" value="KAA3439224.1"/>
    <property type="molecule type" value="Genomic_DNA"/>
</dbReference>
<organism evidence="1 2">
    <name type="scientific">Rufibacter hautae</name>
    <dbReference type="NCBI Taxonomy" id="2595005"/>
    <lineage>
        <taxon>Bacteria</taxon>
        <taxon>Pseudomonadati</taxon>
        <taxon>Bacteroidota</taxon>
        <taxon>Cytophagia</taxon>
        <taxon>Cytophagales</taxon>
        <taxon>Hymenobacteraceae</taxon>
        <taxon>Rufibacter</taxon>
    </lineage>
</organism>
<comment type="caution">
    <text evidence="1">The sequence shown here is derived from an EMBL/GenBank/DDBJ whole genome shotgun (WGS) entry which is preliminary data.</text>
</comment>
<evidence type="ECO:0000313" key="1">
    <source>
        <dbReference type="EMBL" id="KAA3439224.1"/>
    </source>
</evidence>
<name>A0A5B6TF37_9BACT</name>
<evidence type="ECO:0000313" key="2">
    <source>
        <dbReference type="Proteomes" id="UP000324133"/>
    </source>
</evidence>
<keyword evidence="2" id="KW-1185">Reference proteome</keyword>
<accession>A0A5B6TF37</accession>
<dbReference type="AlphaFoldDB" id="A0A5B6TF37"/>